<dbReference type="Proteomes" id="UP000014760">
    <property type="component" value="Unassembled WGS sequence"/>
</dbReference>
<gene>
    <name evidence="2" type="ORF">CAPTEDRAFT_212414</name>
</gene>
<organism evidence="2">
    <name type="scientific">Capitella teleta</name>
    <name type="common">Polychaete worm</name>
    <dbReference type="NCBI Taxonomy" id="283909"/>
    <lineage>
        <taxon>Eukaryota</taxon>
        <taxon>Metazoa</taxon>
        <taxon>Spiralia</taxon>
        <taxon>Lophotrochozoa</taxon>
        <taxon>Annelida</taxon>
        <taxon>Polychaeta</taxon>
        <taxon>Sedentaria</taxon>
        <taxon>Scolecida</taxon>
        <taxon>Capitellidae</taxon>
        <taxon>Capitella</taxon>
    </lineage>
</organism>
<proteinExistence type="predicted"/>
<feature type="region of interest" description="Disordered" evidence="1">
    <location>
        <begin position="122"/>
        <end position="157"/>
    </location>
</feature>
<evidence type="ECO:0000313" key="2">
    <source>
        <dbReference type="EMBL" id="ELT98207.1"/>
    </source>
</evidence>
<dbReference type="EMBL" id="AMQN01010587">
    <property type="status" value="NOT_ANNOTATED_CDS"/>
    <property type="molecule type" value="Genomic_DNA"/>
</dbReference>
<sequence length="339" mass="38673">MGATTNGVSIIIIEIPKPLIHYCDNEDQAHYVCDADQDHEDILAFLEAQGTPGDEENVELTLVENFRCLRKMGAKKEPCSRRFDVEFIINRRLDMLSMTPREQDLALLGIISAGIVNSTDTECTNRKEQKEQKRAEKQSAPEDSLRSGRKECLPPDFSIPARKDRLDALIRQYKEEGLVPREKRSGGRRTANKRLLTFNDVKGVSQFMKNHTKTHALALPGRIPGFKRTDIMLLPTAHTRVFVYIVYQSVAEKDGMRIVCESSFRNIWKQLLPHIRTCRPMTDLCFKCQKIMGLIFRSSNLDEAEKGARLKQQEDHLTKVPLPEADRGVEGCVPSRRDH</sequence>
<evidence type="ECO:0000313" key="4">
    <source>
        <dbReference type="Proteomes" id="UP000014760"/>
    </source>
</evidence>
<dbReference type="PANTHER" id="PTHR34415:SF1">
    <property type="entry name" value="INTEGRASE CATALYTIC DOMAIN-CONTAINING PROTEIN"/>
    <property type="match status" value="1"/>
</dbReference>
<name>R7TX76_CAPTE</name>
<reference evidence="4" key="1">
    <citation type="submission" date="2012-12" db="EMBL/GenBank/DDBJ databases">
        <authorList>
            <person name="Hellsten U."/>
            <person name="Grimwood J."/>
            <person name="Chapman J.A."/>
            <person name="Shapiro H."/>
            <person name="Aerts A."/>
            <person name="Otillar R.P."/>
            <person name="Terry A.Y."/>
            <person name="Boore J.L."/>
            <person name="Simakov O."/>
            <person name="Marletaz F."/>
            <person name="Cho S.-J."/>
            <person name="Edsinger-Gonzales E."/>
            <person name="Havlak P."/>
            <person name="Kuo D.-H."/>
            <person name="Larsson T."/>
            <person name="Lv J."/>
            <person name="Arendt D."/>
            <person name="Savage R."/>
            <person name="Osoegawa K."/>
            <person name="de Jong P."/>
            <person name="Lindberg D.R."/>
            <person name="Seaver E.C."/>
            <person name="Weisblat D.A."/>
            <person name="Putnam N.H."/>
            <person name="Grigoriev I.V."/>
            <person name="Rokhsar D.S."/>
        </authorList>
    </citation>
    <scope>NUCLEOTIDE SEQUENCE</scope>
    <source>
        <strain evidence="4">I ESC-2004</strain>
    </source>
</reference>
<reference evidence="2 4" key="2">
    <citation type="journal article" date="2013" name="Nature">
        <title>Insights into bilaterian evolution from three spiralian genomes.</title>
        <authorList>
            <person name="Simakov O."/>
            <person name="Marletaz F."/>
            <person name="Cho S.J."/>
            <person name="Edsinger-Gonzales E."/>
            <person name="Havlak P."/>
            <person name="Hellsten U."/>
            <person name="Kuo D.H."/>
            <person name="Larsson T."/>
            <person name="Lv J."/>
            <person name="Arendt D."/>
            <person name="Savage R."/>
            <person name="Osoegawa K."/>
            <person name="de Jong P."/>
            <person name="Grimwood J."/>
            <person name="Chapman J.A."/>
            <person name="Shapiro H."/>
            <person name="Aerts A."/>
            <person name="Otillar R.P."/>
            <person name="Terry A.Y."/>
            <person name="Boore J.L."/>
            <person name="Grigoriev I.V."/>
            <person name="Lindberg D.R."/>
            <person name="Seaver E.C."/>
            <person name="Weisblat D.A."/>
            <person name="Putnam N.H."/>
            <person name="Rokhsar D.S."/>
        </authorList>
    </citation>
    <scope>NUCLEOTIDE SEQUENCE</scope>
    <source>
        <strain evidence="2 4">I ESC-2004</strain>
    </source>
</reference>
<dbReference type="PANTHER" id="PTHR34415">
    <property type="entry name" value="INTEGRASE CATALYTIC DOMAIN-CONTAINING PROTEIN"/>
    <property type="match status" value="1"/>
</dbReference>
<evidence type="ECO:0000313" key="3">
    <source>
        <dbReference type="EnsemblMetazoa" id="CapteP212414"/>
    </source>
</evidence>
<protein>
    <submittedName>
        <fullName evidence="2 3">Uncharacterized protein</fullName>
    </submittedName>
</protein>
<dbReference type="AlphaFoldDB" id="R7TX76"/>
<dbReference type="OMA" id="FRYIHAV"/>
<dbReference type="EnsemblMetazoa" id="CapteT212414">
    <property type="protein sequence ID" value="CapteP212414"/>
    <property type="gene ID" value="CapteG212414"/>
</dbReference>
<dbReference type="OrthoDB" id="5980730at2759"/>
<evidence type="ECO:0000256" key="1">
    <source>
        <dbReference type="SAM" id="MobiDB-lite"/>
    </source>
</evidence>
<accession>R7TX76</accession>
<dbReference type="HOGENOM" id="CLU_819512_0_0_1"/>
<feature type="compositionally biased region" description="Basic and acidic residues" evidence="1">
    <location>
        <begin position="123"/>
        <end position="153"/>
    </location>
</feature>
<dbReference type="EMBL" id="KB308178">
    <property type="protein sequence ID" value="ELT98207.1"/>
    <property type="molecule type" value="Genomic_DNA"/>
</dbReference>
<keyword evidence="4" id="KW-1185">Reference proteome</keyword>
<reference evidence="3" key="3">
    <citation type="submission" date="2015-06" db="UniProtKB">
        <authorList>
            <consortium name="EnsemblMetazoa"/>
        </authorList>
    </citation>
    <scope>IDENTIFICATION</scope>
</reference>